<feature type="compositionally biased region" description="Basic and acidic residues" evidence="1">
    <location>
        <begin position="145"/>
        <end position="156"/>
    </location>
</feature>
<gene>
    <name evidence="2" type="ORF">ACOC_LOCUS12801</name>
</gene>
<evidence type="ECO:0000313" key="2">
    <source>
        <dbReference type="EMBL" id="VDM64386.1"/>
    </source>
</evidence>
<proteinExistence type="predicted"/>
<dbReference type="OrthoDB" id="410104at2759"/>
<reference evidence="2 3" key="2">
    <citation type="submission" date="2018-11" db="EMBL/GenBank/DDBJ databases">
        <authorList>
            <consortium name="Pathogen Informatics"/>
        </authorList>
    </citation>
    <scope>NUCLEOTIDE SEQUENCE [LARGE SCALE GENOMIC DNA]</scope>
    <source>
        <strain evidence="2 3">Costa Rica</strain>
    </source>
</reference>
<dbReference type="Proteomes" id="UP000267027">
    <property type="component" value="Unassembled WGS sequence"/>
</dbReference>
<evidence type="ECO:0000313" key="4">
    <source>
        <dbReference type="WBParaSite" id="ACOC_0001280001-mRNA-1"/>
    </source>
</evidence>
<keyword evidence="3" id="KW-1185">Reference proteome</keyword>
<sequence>MSIDSSEQLTTGIRRLRLKRPGLIWASVIFVAYALTPNCDEEEVEAFNKELEQQECHIGTHGLDWKEQGERLTEFIITTKTIHGNSQFQKPHPQRWTWESPNDDHLLRIGFYFSQKEQKSKVTKKRLSPDAPKLIRQRGIAGGTGDRELTSEHAKQCEQATNEDLKKRKGAAMVETAAAEQSIRKVLRSFAS</sequence>
<dbReference type="AlphaFoldDB" id="A0A0R3Q1C3"/>
<evidence type="ECO:0000313" key="3">
    <source>
        <dbReference type="Proteomes" id="UP000267027"/>
    </source>
</evidence>
<accession>A0A0R3Q1C3</accession>
<feature type="region of interest" description="Disordered" evidence="1">
    <location>
        <begin position="138"/>
        <end position="168"/>
    </location>
</feature>
<evidence type="ECO:0000256" key="1">
    <source>
        <dbReference type="SAM" id="MobiDB-lite"/>
    </source>
</evidence>
<dbReference type="WBParaSite" id="ACOC_0001280001-mRNA-1">
    <property type="protein sequence ID" value="ACOC_0001280001-mRNA-1"/>
    <property type="gene ID" value="ACOC_0001280001"/>
</dbReference>
<dbReference type="EMBL" id="UYYA01005231">
    <property type="protein sequence ID" value="VDM64386.1"/>
    <property type="molecule type" value="Genomic_DNA"/>
</dbReference>
<name>A0A0R3Q1C3_ANGCS</name>
<dbReference type="STRING" id="334426.A0A0R3Q1C3"/>
<protein>
    <submittedName>
        <fullName evidence="4">Transmembrane protein</fullName>
    </submittedName>
</protein>
<organism evidence="4">
    <name type="scientific">Angiostrongylus costaricensis</name>
    <name type="common">Nematode worm</name>
    <dbReference type="NCBI Taxonomy" id="334426"/>
    <lineage>
        <taxon>Eukaryota</taxon>
        <taxon>Metazoa</taxon>
        <taxon>Ecdysozoa</taxon>
        <taxon>Nematoda</taxon>
        <taxon>Chromadorea</taxon>
        <taxon>Rhabditida</taxon>
        <taxon>Rhabditina</taxon>
        <taxon>Rhabditomorpha</taxon>
        <taxon>Strongyloidea</taxon>
        <taxon>Metastrongylidae</taxon>
        <taxon>Angiostrongylus</taxon>
    </lineage>
</organism>
<reference evidence="4" key="1">
    <citation type="submission" date="2017-02" db="UniProtKB">
        <authorList>
            <consortium name="WormBaseParasite"/>
        </authorList>
    </citation>
    <scope>IDENTIFICATION</scope>
</reference>